<proteinExistence type="inferred from homology"/>
<dbReference type="AlphaFoldDB" id="A0A1S3D0Q8"/>
<keyword evidence="8" id="KW-1185">Reference proteome</keyword>
<dbReference type="RefSeq" id="XP_008471858.1">
    <property type="nucleotide sequence ID" value="XM_008473636.3"/>
</dbReference>
<comment type="subcellular location">
    <subcellularLocation>
        <location evidence="1">Membrane</location>
        <topology evidence="1">Multi-pass membrane protein</topology>
    </subcellularLocation>
</comment>
<feature type="transmembrane region" description="Helical" evidence="6">
    <location>
        <begin position="6"/>
        <end position="27"/>
    </location>
</feature>
<dbReference type="GO" id="GO:0046839">
    <property type="term" value="P:phospholipid dephosphorylation"/>
    <property type="evidence" value="ECO:0007669"/>
    <property type="project" value="TreeGrafter"/>
</dbReference>
<dbReference type="PaxDb" id="121845-A0A1S3D0Q8"/>
<dbReference type="Gene3D" id="1.20.144.10">
    <property type="entry name" value="Phosphatidic acid phosphatase type 2/haloperoxidase"/>
    <property type="match status" value="1"/>
</dbReference>
<dbReference type="PANTHER" id="PTHR10165">
    <property type="entry name" value="LIPID PHOSPHATE PHOSPHATASE"/>
    <property type="match status" value="1"/>
</dbReference>
<sequence>MNYEKLILIIIAAALTIITEMDLLPQIHQMGFYCGDPKLSLKYTGDTVTARYLLILSFLIPLLILVDKRFYKDSFSTYLGMYATFIIGYCLCISSVNFLKVLFGEPRPHFFDTCKPVEALKCTPGSFVPTFTCTNEDWYRARDSTKSFPSGHSALSTFSAGFVWVRFHNIYNLGASLKKTNT</sequence>
<evidence type="ECO:0000313" key="9">
    <source>
        <dbReference type="RefSeq" id="XP_008471858.1"/>
    </source>
</evidence>
<name>A0A1S3D0Q8_DIACI</name>
<evidence type="ECO:0000256" key="4">
    <source>
        <dbReference type="ARBA" id="ARBA00022989"/>
    </source>
</evidence>
<evidence type="ECO:0000259" key="7">
    <source>
        <dbReference type="Pfam" id="PF01569"/>
    </source>
</evidence>
<organism evidence="8 9">
    <name type="scientific">Diaphorina citri</name>
    <name type="common">Asian citrus psyllid</name>
    <dbReference type="NCBI Taxonomy" id="121845"/>
    <lineage>
        <taxon>Eukaryota</taxon>
        <taxon>Metazoa</taxon>
        <taxon>Ecdysozoa</taxon>
        <taxon>Arthropoda</taxon>
        <taxon>Hexapoda</taxon>
        <taxon>Insecta</taxon>
        <taxon>Pterygota</taxon>
        <taxon>Neoptera</taxon>
        <taxon>Paraneoptera</taxon>
        <taxon>Hemiptera</taxon>
        <taxon>Sternorrhyncha</taxon>
        <taxon>Psylloidea</taxon>
        <taxon>Psyllidae</taxon>
        <taxon>Diaphorininae</taxon>
        <taxon>Diaphorina</taxon>
    </lineage>
</organism>
<comment type="similarity">
    <text evidence="2">Belongs to the PA-phosphatase related phosphoesterase family.</text>
</comment>
<dbReference type="InterPro" id="IPR043216">
    <property type="entry name" value="PAP-like"/>
</dbReference>
<dbReference type="GO" id="GO:0005886">
    <property type="term" value="C:plasma membrane"/>
    <property type="evidence" value="ECO:0007669"/>
    <property type="project" value="TreeGrafter"/>
</dbReference>
<evidence type="ECO:0000256" key="1">
    <source>
        <dbReference type="ARBA" id="ARBA00004141"/>
    </source>
</evidence>
<feature type="transmembrane region" description="Helical" evidence="6">
    <location>
        <begin position="48"/>
        <end position="66"/>
    </location>
</feature>
<protein>
    <submittedName>
        <fullName evidence="9">Phospholipid phosphatase homolog 1.2 homolog</fullName>
    </submittedName>
</protein>
<dbReference type="GO" id="GO:0007165">
    <property type="term" value="P:signal transduction"/>
    <property type="evidence" value="ECO:0007669"/>
    <property type="project" value="TreeGrafter"/>
</dbReference>
<feature type="transmembrane region" description="Helical" evidence="6">
    <location>
        <begin position="78"/>
        <end position="99"/>
    </location>
</feature>
<accession>A0A1S3D0Q8</accession>
<evidence type="ECO:0000313" key="8">
    <source>
        <dbReference type="Proteomes" id="UP000079169"/>
    </source>
</evidence>
<evidence type="ECO:0000256" key="2">
    <source>
        <dbReference type="ARBA" id="ARBA00008816"/>
    </source>
</evidence>
<dbReference type="PANTHER" id="PTHR10165:SF103">
    <property type="entry name" value="PHOSPHOLIPID PHOSPHATASE HOMOLOG 1.2 HOMOLOG"/>
    <property type="match status" value="1"/>
</dbReference>
<dbReference type="InterPro" id="IPR036938">
    <property type="entry name" value="PAP2/HPO_sf"/>
</dbReference>
<dbReference type="SUPFAM" id="SSF48317">
    <property type="entry name" value="Acid phosphatase/Vanadium-dependent haloperoxidase"/>
    <property type="match status" value="1"/>
</dbReference>
<dbReference type="Pfam" id="PF01569">
    <property type="entry name" value="PAP2"/>
    <property type="match status" value="1"/>
</dbReference>
<dbReference type="STRING" id="121845.A0A1S3D0Q8"/>
<gene>
    <name evidence="9" type="primary">LOC103509045</name>
</gene>
<dbReference type="InterPro" id="IPR000326">
    <property type="entry name" value="PAP2/HPO"/>
</dbReference>
<evidence type="ECO:0000256" key="5">
    <source>
        <dbReference type="ARBA" id="ARBA00023136"/>
    </source>
</evidence>
<dbReference type="GO" id="GO:0006644">
    <property type="term" value="P:phospholipid metabolic process"/>
    <property type="evidence" value="ECO:0007669"/>
    <property type="project" value="InterPro"/>
</dbReference>
<reference evidence="9" key="1">
    <citation type="submission" date="2025-08" db="UniProtKB">
        <authorList>
            <consortium name="RefSeq"/>
        </authorList>
    </citation>
    <scope>IDENTIFICATION</scope>
</reference>
<evidence type="ECO:0000256" key="3">
    <source>
        <dbReference type="ARBA" id="ARBA00022692"/>
    </source>
</evidence>
<feature type="domain" description="Phosphatidic acid phosphatase type 2/haloperoxidase" evidence="7">
    <location>
        <begin position="85"/>
        <end position="170"/>
    </location>
</feature>
<dbReference type="KEGG" id="dci:103509045"/>
<dbReference type="GO" id="GO:0008195">
    <property type="term" value="F:phosphatidate phosphatase activity"/>
    <property type="evidence" value="ECO:0007669"/>
    <property type="project" value="TreeGrafter"/>
</dbReference>
<keyword evidence="5 6" id="KW-0472">Membrane</keyword>
<evidence type="ECO:0000256" key="6">
    <source>
        <dbReference type="SAM" id="Phobius"/>
    </source>
</evidence>
<keyword evidence="4 6" id="KW-1133">Transmembrane helix</keyword>
<dbReference type="Proteomes" id="UP000079169">
    <property type="component" value="Unplaced"/>
</dbReference>
<dbReference type="OMA" id="IWTIETI"/>
<dbReference type="GeneID" id="103509045"/>
<keyword evidence="3 6" id="KW-0812">Transmembrane</keyword>